<gene>
    <name evidence="3" type="ORF">OLC1_LOCUS21809</name>
</gene>
<dbReference type="PANTHER" id="PTHR46224">
    <property type="entry name" value="ANKYRIN REPEAT FAMILY PROTEIN"/>
    <property type="match status" value="1"/>
</dbReference>
<dbReference type="SUPFAM" id="SSF48452">
    <property type="entry name" value="TPR-like"/>
    <property type="match status" value="1"/>
</dbReference>
<dbReference type="Pfam" id="PF00515">
    <property type="entry name" value="TPR_1"/>
    <property type="match status" value="1"/>
</dbReference>
<dbReference type="Proteomes" id="UP001161247">
    <property type="component" value="Chromosome 8"/>
</dbReference>
<dbReference type="PROSITE" id="PS50297">
    <property type="entry name" value="ANK_REP_REGION"/>
    <property type="match status" value="2"/>
</dbReference>
<dbReference type="InterPro" id="IPR051616">
    <property type="entry name" value="Cul2-RING_E3_ligase_SR"/>
</dbReference>
<feature type="repeat" description="ANK" evidence="1">
    <location>
        <begin position="217"/>
        <end position="249"/>
    </location>
</feature>
<dbReference type="InterPro" id="IPR002110">
    <property type="entry name" value="Ankyrin_rpt"/>
</dbReference>
<sequence length="432" mass="47300">MKNISKNMELPPGFQKDFFEAARTGDLPWLSRLMAEIEKGPEKISYASVKTCAGCNALHLAAAFGETEMCRHLIQNLKFEVDAIDDSGGTPLFQAVLGDYRDTVNFLIGSGANVMKTNLKGLTPLHWAAEQGYTELVKLLISKGADSNATSAVGTPLHCAAGNGSHETLKYLLDLKADPNSLSPIYLSPLLLSMFAESLECMELLLKAGADPNGLTTDTTPLCYAACKPDEKMIHCLLKAGANPNNTDFLGKTPLEHAALIGSAEGVKLLFPVTSRITCYPDWNITCVMQYVRSEGASAQRKIKQKEMFLMAKEKGAATVARKDYWNAIYWYSQAVKIDPGDAKMLSNRSLCFARLNNGDPALLDAQSCVALEPRWAKAHYREGAAWKVLKKYDMAAEAFSRALALDPGNKEIEDACREARALGFWKQTLKV</sequence>
<name>A0AAV1E7A6_OLDCO</name>
<dbReference type="EMBL" id="OX459125">
    <property type="protein sequence ID" value="CAI9115244.1"/>
    <property type="molecule type" value="Genomic_DNA"/>
</dbReference>
<keyword evidence="4" id="KW-1185">Reference proteome</keyword>
<dbReference type="InterPro" id="IPR036770">
    <property type="entry name" value="Ankyrin_rpt-contain_sf"/>
</dbReference>
<dbReference type="PROSITE" id="PS50088">
    <property type="entry name" value="ANK_REPEAT"/>
    <property type="match status" value="4"/>
</dbReference>
<dbReference type="Pfam" id="PF12796">
    <property type="entry name" value="Ank_2"/>
    <property type="match status" value="2"/>
</dbReference>
<dbReference type="PROSITE" id="PS50005">
    <property type="entry name" value="TPR"/>
    <property type="match status" value="1"/>
</dbReference>
<dbReference type="SUPFAM" id="SSF48403">
    <property type="entry name" value="Ankyrin repeat"/>
    <property type="match status" value="1"/>
</dbReference>
<dbReference type="Gene3D" id="1.25.40.10">
    <property type="entry name" value="Tetratricopeptide repeat domain"/>
    <property type="match status" value="1"/>
</dbReference>
<accession>A0AAV1E7A6</accession>
<protein>
    <submittedName>
        <fullName evidence="3">OLC1v1016097C1</fullName>
    </submittedName>
</protein>
<dbReference type="SMART" id="SM00028">
    <property type="entry name" value="TPR"/>
    <property type="match status" value="3"/>
</dbReference>
<feature type="repeat" description="ANK" evidence="1">
    <location>
        <begin position="87"/>
        <end position="119"/>
    </location>
</feature>
<dbReference type="PANTHER" id="PTHR46224:SF67">
    <property type="entry name" value="HSP70-HSP90 ORGANIZING PROTEIN 3-LIKE"/>
    <property type="match status" value="1"/>
</dbReference>
<evidence type="ECO:0000313" key="3">
    <source>
        <dbReference type="EMBL" id="CAI9115244.1"/>
    </source>
</evidence>
<dbReference type="PRINTS" id="PR01415">
    <property type="entry name" value="ANKYRIN"/>
</dbReference>
<feature type="repeat" description="ANK" evidence="1">
    <location>
        <begin position="120"/>
        <end position="152"/>
    </location>
</feature>
<reference evidence="3" key="1">
    <citation type="submission" date="2023-03" db="EMBL/GenBank/DDBJ databases">
        <authorList>
            <person name="Julca I."/>
        </authorList>
    </citation>
    <scope>NUCLEOTIDE SEQUENCE</scope>
</reference>
<dbReference type="SMART" id="SM00248">
    <property type="entry name" value="ANK"/>
    <property type="match status" value="7"/>
</dbReference>
<dbReference type="AlphaFoldDB" id="A0AAV1E7A6"/>
<dbReference type="InterPro" id="IPR011990">
    <property type="entry name" value="TPR-like_helical_dom_sf"/>
</dbReference>
<evidence type="ECO:0000256" key="2">
    <source>
        <dbReference type="PROSITE-ProRule" id="PRU00339"/>
    </source>
</evidence>
<dbReference type="InterPro" id="IPR019734">
    <property type="entry name" value="TPR_rpt"/>
</dbReference>
<keyword evidence="1" id="KW-0040">ANK repeat</keyword>
<evidence type="ECO:0000256" key="1">
    <source>
        <dbReference type="PROSITE-ProRule" id="PRU00023"/>
    </source>
</evidence>
<dbReference type="Gene3D" id="1.25.40.20">
    <property type="entry name" value="Ankyrin repeat-containing domain"/>
    <property type="match status" value="3"/>
</dbReference>
<dbReference type="Pfam" id="PF00023">
    <property type="entry name" value="Ank"/>
    <property type="match status" value="1"/>
</dbReference>
<organism evidence="3 4">
    <name type="scientific">Oldenlandia corymbosa var. corymbosa</name>
    <dbReference type="NCBI Taxonomy" id="529605"/>
    <lineage>
        <taxon>Eukaryota</taxon>
        <taxon>Viridiplantae</taxon>
        <taxon>Streptophyta</taxon>
        <taxon>Embryophyta</taxon>
        <taxon>Tracheophyta</taxon>
        <taxon>Spermatophyta</taxon>
        <taxon>Magnoliopsida</taxon>
        <taxon>eudicotyledons</taxon>
        <taxon>Gunneridae</taxon>
        <taxon>Pentapetalae</taxon>
        <taxon>asterids</taxon>
        <taxon>lamiids</taxon>
        <taxon>Gentianales</taxon>
        <taxon>Rubiaceae</taxon>
        <taxon>Rubioideae</taxon>
        <taxon>Spermacoceae</taxon>
        <taxon>Hedyotis-Oldenlandia complex</taxon>
        <taxon>Oldenlandia</taxon>
    </lineage>
</organism>
<proteinExistence type="predicted"/>
<feature type="repeat" description="ANK" evidence="1">
    <location>
        <begin position="155"/>
        <end position="184"/>
    </location>
</feature>
<evidence type="ECO:0000313" key="4">
    <source>
        <dbReference type="Proteomes" id="UP001161247"/>
    </source>
</evidence>
<keyword evidence="2" id="KW-0802">TPR repeat</keyword>
<feature type="repeat" description="TPR" evidence="2">
    <location>
        <begin position="377"/>
        <end position="410"/>
    </location>
</feature>